<gene>
    <name evidence="1" type="primary">fbpA</name>
    <name evidence="1" type="ORF">HFZ78_07495</name>
</gene>
<dbReference type="Pfam" id="PF13076">
    <property type="entry name" value="Fur_reg_FbpA"/>
    <property type="match status" value="1"/>
</dbReference>
<dbReference type="Proteomes" id="UP000501868">
    <property type="component" value="Chromosome"/>
</dbReference>
<organism evidence="1 2">
    <name type="scientific">Priestia megaterium</name>
    <name type="common">Bacillus megaterium</name>
    <dbReference type="NCBI Taxonomy" id="1404"/>
    <lineage>
        <taxon>Bacteria</taxon>
        <taxon>Bacillati</taxon>
        <taxon>Bacillota</taxon>
        <taxon>Bacilli</taxon>
        <taxon>Bacillales</taxon>
        <taxon>Bacillaceae</taxon>
        <taxon>Priestia</taxon>
    </lineage>
</organism>
<dbReference type="AlphaFoldDB" id="A0A6H1NZ88"/>
<reference evidence="1 2" key="2">
    <citation type="submission" date="2020-04" db="EMBL/GenBank/DDBJ databases">
        <authorList>
            <person name="Fomenkov A."/>
            <person name="Anton B.P."/>
            <person name="Roberts R.J."/>
        </authorList>
    </citation>
    <scope>NUCLEOTIDE SEQUENCE [LARGE SCALE GENOMIC DNA]</scope>
    <source>
        <strain evidence="1 2">S2</strain>
    </source>
</reference>
<protein>
    <submittedName>
        <fullName evidence="1">Fur-regulated basic protein FbpA</fullName>
    </submittedName>
</protein>
<evidence type="ECO:0000313" key="2">
    <source>
        <dbReference type="Proteomes" id="UP000501868"/>
    </source>
</evidence>
<name>A0A6H1NZ88_PRIMG</name>
<proteinExistence type="predicted"/>
<reference evidence="1 2" key="1">
    <citation type="submission" date="2020-04" db="EMBL/GenBank/DDBJ databases">
        <title>Genome-Wide Identification of 5-Methylcytosine Sites in Bacterial Genomes By High-Throughput Sequencing of MspJI Restriction Fragments.</title>
        <authorList>
            <person name="Wu V."/>
        </authorList>
    </citation>
    <scope>NUCLEOTIDE SEQUENCE [LARGE SCALE GENOMIC DNA]</scope>
    <source>
        <strain evidence="1 2">S2</strain>
    </source>
</reference>
<accession>A0A6H1NZ88</accession>
<sequence>MENILRNAVEQRRKTLINILLTFKIFDSEEQLLKLPLTDLENEYKRLKSNCHPHSDTGSIQWKNKI</sequence>
<dbReference type="EMBL" id="CP051128">
    <property type="protein sequence ID" value="QIZ06568.1"/>
    <property type="molecule type" value="Genomic_DNA"/>
</dbReference>
<evidence type="ECO:0000313" key="1">
    <source>
        <dbReference type="EMBL" id="QIZ06568.1"/>
    </source>
</evidence>
<dbReference type="InterPro" id="IPR025072">
    <property type="entry name" value="Fur_reg_FbpA"/>
</dbReference>